<keyword evidence="3" id="KW-1185">Reference proteome</keyword>
<proteinExistence type="predicted"/>
<evidence type="ECO:0000313" key="2">
    <source>
        <dbReference type="EMBL" id="TNN36552.1"/>
    </source>
</evidence>
<name>A0A4Z2F8B7_9TELE</name>
<reference evidence="2 3" key="1">
    <citation type="submission" date="2019-03" db="EMBL/GenBank/DDBJ databases">
        <title>First draft genome of Liparis tanakae, snailfish: a comprehensive survey of snailfish specific genes.</title>
        <authorList>
            <person name="Kim W."/>
            <person name="Song I."/>
            <person name="Jeong J.-H."/>
            <person name="Kim D."/>
            <person name="Kim S."/>
            <person name="Ryu S."/>
            <person name="Song J.Y."/>
            <person name="Lee S.K."/>
        </authorList>
    </citation>
    <scope>NUCLEOTIDE SEQUENCE [LARGE SCALE GENOMIC DNA]</scope>
    <source>
        <tissue evidence="2">Muscle</tissue>
    </source>
</reference>
<dbReference type="EMBL" id="SRLO01001603">
    <property type="protein sequence ID" value="TNN36552.1"/>
    <property type="molecule type" value="Genomic_DNA"/>
</dbReference>
<sequence>MKLPKHSSCRSDPQTSQGEDGYPSSLRAALRWAFPTATPTARINTGHSHTDARRSGLKLNRGSFIQCWFTSESLAGATLEDAIIEEQHHGFSVALQVIKTSQSRSNMLRRNLLFPAWIKAILTSKVQY</sequence>
<accession>A0A4Z2F8B7</accession>
<protein>
    <submittedName>
        <fullName evidence="2">Uncharacterized protein</fullName>
    </submittedName>
</protein>
<gene>
    <name evidence="2" type="ORF">EYF80_053279</name>
</gene>
<dbReference type="Proteomes" id="UP000314294">
    <property type="component" value="Unassembled WGS sequence"/>
</dbReference>
<dbReference type="AlphaFoldDB" id="A0A4Z2F8B7"/>
<feature type="region of interest" description="Disordered" evidence="1">
    <location>
        <begin position="1"/>
        <end position="23"/>
    </location>
</feature>
<organism evidence="2 3">
    <name type="scientific">Liparis tanakae</name>
    <name type="common">Tanaka's snailfish</name>
    <dbReference type="NCBI Taxonomy" id="230148"/>
    <lineage>
        <taxon>Eukaryota</taxon>
        <taxon>Metazoa</taxon>
        <taxon>Chordata</taxon>
        <taxon>Craniata</taxon>
        <taxon>Vertebrata</taxon>
        <taxon>Euteleostomi</taxon>
        <taxon>Actinopterygii</taxon>
        <taxon>Neopterygii</taxon>
        <taxon>Teleostei</taxon>
        <taxon>Neoteleostei</taxon>
        <taxon>Acanthomorphata</taxon>
        <taxon>Eupercaria</taxon>
        <taxon>Perciformes</taxon>
        <taxon>Cottioidei</taxon>
        <taxon>Cottales</taxon>
        <taxon>Liparidae</taxon>
        <taxon>Liparis</taxon>
    </lineage>
</organism>
<comment type="caution">
    <text evidence="2">The sequence shown here is derived from an EMBL/GenBank/DDBJ whole genome shotgun (WGS) entry which is preliminary data.</text>
</comment>
<evidence type="ECO:0000313" key="3">
    <source>
        <dbReference type="Proteomes" id="UP000314294"/>
    </source>
</evidence>
<evidence type="ECO:0000256" key="1">
    <source>
        <dbReference type="SAM" id="MobiDB-lite"/>
    </source>
</evidence>